<dbReference type="InterPro" id="IPR004446">
    <property type="entry name" value="Heptose_bisP_phosphatase"/>
</dbReference>
<dbReference type="CDD" id="cd07503">
    <property type="entry name" value="HAD_HisB-N"/>
    <property type="match status" value="1"/>
</dbReference>
<evidence type="ECO:0000256" key="5">
    <source>
        <dbReference type="ARBA" id="ARBA00022801"/>
    </source>
</evidence>
<evidence type="ECO:0000313" key="9">
    <source>
        <dbReference type="EMBL" id="TMI85025.1"/>
    </source>
</evidence>
<evidence type="ECO:0000256" key="2">
    <source>
        <dbReference type="ARBA" id="ARBA00005628"/>
    </source>
</evidence>
<keyword evidence="5" id="KW-0378">Hydrolase</keyword>
<sequence length="417" mass="45859">MTAASRRAVFFDRDGVLNEAIVRDGKPYSPAGLEELVIPGDAHEALRRLQDAGFVLIGATNQPDVARGIQRREIVEALNAALLDRLPLERIYVCYHDDRDGCSCRKPRPGLLLQAAEEYGIDLARSFMIGDRWRDVEAGRRAGCRTVIHRQVALRCRIVGAQPGRRQRRSPMIPITDLRVKIFADGADLQGMQAMSRKPWIKGFTTNPTLMRKAGVADYRRFALDVVKAIPDRPISFEVFSDEFAEMAHQAREIATWGRHVYVKIPITNTRGESSIALIRDLGAAGIKINVTAILALDQVRDAVAGLAGAGPAYVSVFAGRIADTGRDPVPLMAAAAELVAVAPNVELIWASPRELLNIYHADAIGCHIITVTHEILDKLDLVGKDLHDYSLETVRMFRNDAVRAGYTLATRAGSKA</sequence>
<dbReference type="InterPro" id="IPR011861">
    <property type="entry name" value="Transald_staph-type"/>
</dbReference>
<dbReference type="InterPro" id="IPR013785">
    <property type="entry name" value="Aldolase_TIM"/>
</dbReference>
<dbReference type="EMBL" id="VBAO01000007">
    <property type="protein sequence ID" value="TMI85025.1"/>
    <property type="molecule type" value="Genomic_DNA"/>
</dbReference>
<dbReference type="GO" id="GO:0046872">
    <property type="term" value="F:metal ion binding"/>
    <property type="evidence" value="ECO:0007669"/>
    <property type="project" value="UniProtKB-KW"/>
</dbReference>
<evidence type="ECO:0000256" key="4">
    <source>
        <dbReference type="ARBA" id="ARBA00022723"/>
    </source>
</evidence>
<dbReference type="Proteomes" id="UP000320048">
    <property type="component" value="Unassembled WGS sequence"/>
</dbReference>
<evidence type="ECO:0000256" key="3">
    <source>
        <dbReference type="ARBA" id="ARBA00022490"/>
    </source>
</evidence>
<accession>A0A537JN96</accession>
<dbReference type="InterPro" id="IPR001585">
    <property type="entry name" value="TAL/FSA"/>
</dbReference>
<dbReference type="Gene3D" id="3.40.50.1000">
    <property type="entry name" value="HAD superfamily/HAD-like"/>
    <property type="match status" value="1"/>
</dbReference>
<dbReference type="SUPFAM" id="SSF51569">
    <property type="entry name" value="Aldolase"/>
    <property type="match status" value="1"/>
</dbReference>
<keyword evidence="6" id="KW-0704">Schiff base</keyword>
<dbReference type="PANTHER" id="PTHR42891:SF1">
    <property type="entry name" value="D-GLYCERO-BETA-D-MANNO-HEPTOSE-1,7-BISPHOSPHATE 7-PHOSPHATASE"/>
    <property type="match status" value="1"/>
</dbReference>
<keyword evidence="3" id="KW-0963">Cytoplasm</keyword>
<evidence type="ECO:0000256" key="1">
    <source>
        <dbReference type="ARBA" id="ARBA00004496"/>
    </source>
</evidence>
<gene>
    <name evidence="9" type="ORF">E6H04_00220</name>
</gene>
<evidence type="ECO:0000256" key="6">
    <source>
        <dbReference type="ARBA" id="ARBA00023270"/>
    </source>
</evidence>
<comment type="similarity">
    <text evidence="2">Belongs to the GmhB family.</text>
</comment>
<dbReference type="NCBIfam" id="TIGR01662">
    <property type="entry name" value="HAD-SF-IIIA"/>
    <property type="match status" value="1"/>
</dbReference>
<proteinExistence type="inferred from homology"/>
<comment type="subcellular location">
    <subcellularLocation>
        <location evidence="1">Cytoplasm</location>
    </subcellularLocation>
</comment>
<dbReference type="InterPro" id="IPR036412">
    <property type="entry name" value="HAD-like_sf"/>
</dbReference>
<name>A0A537JN96_9BACT</name>
<dbReference type="InterPro" id="IPR023214">
    <property type="entry name" value="HAD_sf"/>
</dbReference>
<evidence type="ECO:0000256" key="7">
    <source>
        <dbReference type="ARBA" id="ARBA00023277"/>
    </source>
</evidence>
<protein>
    <recommendedName>
        <fullName evidence="8">D,D-heptose 1,7-bisphosphate phosphatase</fullName>
    </recommendedName>
</protein>
<dbReference type="PANTHER" id="PTHR42891">
    <property type="entry name" value="D-GLYCERO-BETA-D-MANNO-HEPTOSE-1,7-BISPHOSPHATE 7-PHOSPHATASE"/>
    <property type="match status" value="1"/>
</dbReference>
<dbReference type="GO" id="GO:0005975">
    <property type="term" value="P:carbohydrate metabolic process"/>
    <property type="evidence" value="ECO:0007669"/>
    <property type="project" value="InterPro"/>
</dbReference>
<dbReference type="GO" id="GO:0005737">
    <property type="term" value="C:cytoplasm"/>
    <property type="evidence" value="ECO:0007669"/>
    <property type="project" value="UniProtKB-SubCell"/>
</dbReference>
<keyword evidence="9" id="KW-0808">Transferase</keyword>
<dbReference type="Pfam" id="PF00923">
    <property type="entry name" value="TAL_FSA"/>
    <property type="match status" value="1"/>
</dbReference>
<dbReference type="InterPro" id="IPR006543">
    <property type="entry name" value="Histidinol-phos"/>
</dbReference>
<dbReference type="Pfam" id="PF13242">
    <property type="entry name" value="Hydrolase_like"/>
    <property type="match status" value="1"/>
</dbReference>
<dbReference type="Gene3D" id="3.20.20.70">
    <property type="entry name" value="Aldolase class I"/>
    <property type="match status" value="1"/>
</dbReference>
<dbReference type="NCBIfam" id="TIGR01656">
    <property type="entry name" value="Histidinol-ppas"/>
    <property type="match status" value="1"/>
</dbReference>
<dbReference type="SUPFAM" id="SSF56784">
    <property type="entry name" value="HAD-like"/>
    <property type="match status" value="1"/>
</dbReference>
<dbReference type="GO" id="GO:0016791">
    <property type="term" value="F:phosphatase activity"/>
    <property type="evidence" value="ECO:0007669"/>
    <property type="project" value="InterPro"/>
</dbReference>
<dbReference type="InterPro" id="IPR006549">
    <property type="entry name" value="HAD-SF_hydro_IIIA"/>
</dbReference>
<dbReference type="AlphaFoldDB" id="A0A537JN96"/>
<keyword evidence="4" id="KW-0479">Metal-binding</keyword>
<reference evidence="9 10" key="1">
    <citation type="journal article" date="2019" name="Nat. Microbiol.">
        <title>Mediterranean grassland soil C-N compound turnover is dependent on rainfall and depth, and is mediated by genomically divergent microorganisms.</title>
        <authorList>
            <person name="Diamond S."/>
            <person name="Andeer P.F."/>
            <person name="Li Z."/>
            <person name="Crits-Christoph A."/>
            <person name="Burstein D."/>
            <person name="Anantharaman K."/>
            <person name="Lane K.R."/>
            <person name="Thomas B.C."/>
            <person name="Pan C."/>
            <person name="Northen T.R."/>
            <person name="Banfield J.F."/>
        </authorList>
    </citation>
    <scope>NUCLEOTIDE SEQUENCE [LARGE SCALE GENOMIC DNA]</scope>
    <source>
        <strain evidence="9">NP_7</strain>
    </source>
</reference>
<dbReference type="GO" id="GO:0016740">
    <property type="term" value="F:transferase activity"/>
    <property type="evidence" value="ECO:0007669"/>
    <property type="project" value="UniProtKB-KW"/>
</dbReference>
<organism evidence="9 10">
    <name type="scientific">Candidatus Segetimicrobium genomatis</name>
    <dbReference type="NCBI Taxonomy" id="2569760"/>
    <lineage>
        <taxon>Bacteria</taxon>
        <taxon>Bacillati</taxon>
        <taxon>Candidatus Sysuimicrobiota</taxon>
        <taxon>Candidatus Sysuimicrobiia</taxon>
        <taxon>Candidatus Sysuimicrobiales</taxon>
        <taxon>Candidatus Segetimicrobiaceae</taxon>
        <taxon>Candidatus Segetimicrobium</taxon>
    </lineage>
</organism>
<dbReference type="NCBIfam" id="TIGR02134">
    <property type="entry name" value="transald_staph"/>
    <property type="match status" value="1"/>
</dbReference>
<comment type="caution">
    <text evidence="9">The sequence shown here is derived from an EMBL/GenBank/DDBJ whole genome shotgun (WGS) entry which is preliminary data.</text>
</comment>
<evidence type="ECO:0000256" key="8">
    <source>
        <dbReference type="ARBA" id="ARBA00031828"/>
    </source>
</evidence>
<keyword evidence="7" id="KW-0119">Carbohydrate metabolism</keyword>
<evidence type="ECO:0000313" key="10">
    <source>
        <dbReference type="Proteomes" id="UP000320048"/>
    </source>
</evidence>